<name>A0A1J1HCN3_PLARL</name>
<dbReference type="EMBL" id="LN835309">
    <property type="protein sequence ID" value="CRH02712.1"/>
    <property type="molecule type" value="Genomic_DNA"/>
</dbReference>
<accession>A0A1J1HCN3</accession>
<reference evidence="3 4" key="1">
    <citation type="submission" date="2015-04" db="EMBL/GenBank/DDBJ databases">
        <authorList>
            <consortium name="Pathogen Informatics"/>
        </authorList>
    </citation>
    <scope>NUCLEOTIDE SEQUENCE [LARGE SCALE GENOMIC DNA]</scope>
    <source>
        <strain evidence="3 4">SGS1</strain>
    </source>
</reference>
<evidence type="ECO:0000313" key="4">
    <source>
        <dbReference type="Proteomes" id="UP000220158"/>
    </source>
</evidence>
<keyword evidence="2" id="KW-0812">Transmembrane</keyword>
<keyword evidence="4" id="KW-1185">Reference proteome</keyword>
<evidence type="ECO:0000313" key="3">
    <source>
        <dbReference type="EMBL" id="CRH02712.1"/>
    </source>
</evidence>
<dbReference type="GO" id="GO:0048018">
    <property type="term" value="F:receptor ligand activity"/>
    <property type="evidence" value="ECO:0007669"/>
    <property type="project" value="TreeGrafter"/>
</dbReference>
<dbReference type="RefSeq" id="XP_028535232.1">
    <property type="nucleotide sequence ID" value="XM_028679527.1"/>
</dbReference>
<dbReference type="GO" id="GO:0005615">
    <property type="term" value="C:extracellular space"/>
    <property type="evidence" value="ECO:0007669"/>
    <property type="project" value="TreeGrafter"/>
</dbReference>
<evidence type="ECO:0000256" key="2">
    <source>
        <dbReference type="SAM" id="Phobius"/>
    </source>
</evidence>
<dbReference type="VEuPathDB" id="PlasmoDB:PRELSG_1444600"/>
<feature type="transmembrane region" description="Helical" evidence="2">
    <location>
        <begin position="1340"/>
        <end position="1359"/>
    </location>
</feature>
<feature type="transmembrane region" description="Helical" evidence="2">
    <location>
        <begin position="1449"/>
        <end position="1475"/>
    </location>
</feature>
<keyword evidence="2" id="KW-1133">Transmembrane helix</keyword>
<gene>
    <name evidence="3" type="ORF">PRELSG_1444600</name>
</gene>
<dbReference type="OMA" id="YREINYL"/>
<dbReference type="PANTHER" id="PTHR37458">
    <property type="entry name" value="THISBE"/>
    <property type="match status" value="1"/>
</dbReference>
<organism evidence="3 4">
    <name type="scientific">Plasmodium relictum</name>
    <dbReference type="NCBI Taxonomy" id="85471"/>
    <lineage>
        <taxon>Eukaryota</taxon>
        <taxon>Sar</taxon>
        <taxon>Alveolata</taxon>
        <taxon>Apicomplexa</taxon>
        <taxon>Aconoidasida</taxon>
        <taxon>Haemosporida</taxon>
        <taxon>Plasmodiidae</taxon>
        <taxon>Plasmodium</taxon>
        <taxon>Plasmodium (Haemamoeba)</taxon>
    </lineage>
</organism>
<keyword evidence="2" id="KW-0472">Membrane</keyword>
<dbReference type="OrthoDB" id="370850at2759"/>
<dbReference type="Proteomes" id="UP000220158">
    <property type="component" value="Chromosome 14"/>
</dbReference>
<protein>
    <submittedName>
        <fullName evidence="3">Uncharacterized protein</fullName>
    </submittedName>
</protein>
<proteinExistence type="predicted"/>
<feature type="transmembrane region" description="Helical" evidence="2">
    <location>
        <begin position="814"/>
        <end position="834"/>
    </location>
</feature>
<dbReference type="PANTHER" id="PTHR37458:SF1">
    <property type="entry name" value="THISBE"/>
    <property type="match status" value="1"/>
</dbReference>
<feature type="transmembrane region" description="Helical" evidence="2">
    <location>
        <begin position="786"/>
        <end position="802"/>
    </location>
</feature>
<sequence>MDIIELIENRKFEVIVKNVKIKKLEKYFFCFLRYNNLYKGKNKYITKIWKSITNEKEYFNKFNDFVFVNFKYICNFLINISHKLNDDEYKELISKKIIGNKTCNATIVEVFLIQLYHVIHHNSNILKKKNIEEVEKTFNIRHCKDNENGTSICNEYINKNFIIFSNIIFINENKEFEILFNIIHPLIYNTYISNLVKDKVESSILNINECFLQYMIYILYTIYMKNKDILFFYYLIYKNLKKVRKNIINNKQILTELKIIKFIKKKFNKVINDFKCLRIFLLNISDSNTIHNFVNFILIFLHNHLISISSDKWENDYISYKEENNLFEFSFFVYLSIQDLCINGSSIFNYNIQKIKNFLKNEQTILFDIYMFLYFINNSNCDNYVKLKLILLCLIKWNVLSDLLKKNDENLFLKIEDTIYNDLIEKKNNELNYNQSDSNNIDNINSNSNSNNNINDNNKSNNNNNNTKNSNMSYREKKKEMIENNNYKKNIYKYISNYLKNNDELINFYLKKKNFYNFGYILKYIYICCYNNINNKKEYFIKYDFFEKIENIYMYNYSVYSDVSYSSNYLSTNINDDIIKSNYINIISILLHMNIININDIWSYYLLNLIENNYFFQILNFFKYKKKNVLFYLTISTFLKINYESIYTFMSIKELNHVKKNSFEINFCVQFYEDKMKEEYFLKINSLRKEIVEYASNENRILDILCFLSMNISKEIIKLPLNILKNIFKEIFKYLSKPIHDVKKSINNYFSNMCLRIAFYIFELIFIISSYIYYSNEVENIEDYNKKFYIFSFYFNLIDVYVKFVEKYNKKNNSYILSFLNYEFIQAFLLFFNYSSSTKKIINDSFYAVKKKQKKGNSSKEEKTSLFENFSNRIIFNYNKNKKNETFFENCSSNYLICNKQKNTLPSNRLNNIENYYYQNQNNKKLEEMFLNTKQKENISRLMIKQKILDESYSNYITSIILKFIENNNGHINCYFYTLLMYAIAKLHLSHNYRYREINYLIILHILPWGSCLNFSIRNSQLSCFFFQKFYECVQNLLPEIVIEHFQDDLDFNFTINKTNVLLNCFNKEKQKKENFEREFFNKEMNNENYGTSNNKESMLENNKEKNYNELDKYNLEIMNVYEQIINGTYAIKMLFFSENYRNIDICYLNKIFKSNVLKNCLLITTFINIYFLKKQEPFFENNFIDVIRSIFDEQVSSYYISIFQNPLNFFLNCSKRFCELLVQYDCLDSLLSFIFMKLYYYLSLIPPKLSPEDFLPINVEDITSLQETAVAQFLLNIKKENLKKDEIQEENPPIKSDSCNNLIFQDLNFFLKKMDILVKTFSLNCLNSLCESGFNEKSAFYLSFYITPTIFANIFYYLNNNIMAIVNENFNLEDNLKYYEHIHIKKKEYTLEPYNIIDKTIFYLQMVVFYLIINANNKLMNTSNYIQNVSIYFTKCLQTHTKAYVDKLIILMIPIMLQYFYFFPSFIPSVIVILSEIPNYENEFSKEIIKFENKIKRILEVSYKLGSEKKT</sequence>
<feature type="region of interest" description="Disordered" evidence="1">
    <location>
        <begin position="435"/>
        <end position="471"/>
    </location>
</feature>
<dbReference type="KEGG" id="prel:PRELSG_1444600"/>
<evidence type="ECO:0000256" key="1">
    <source>
        <dbReference type="SAM" id="MobiDB-lite"/>
    </source>
</evidence>
<dbReference type="GeneID" id="39738878"/>
<feature type="transmembrane region" description="Helical" evidence="2">
    <location>
        <begin position="753"/>
        <end position="774"/>
    </location>
</feature>